<keyword evidence="3" id="KW-1185">Reference proteome</keyword>
<dbReference type="Pfam" id="PF26348">
    <property type="entry name" value="SRA_ScoMcrA"/>
    <property type="match status" value="1"/>
</dbReference>
<dbReference type="SUPFAM" id="SSF88697">
    <property type="entry name" value="PUA domain-like"/>
    <property type="match status" value="1"/>
</dbReference>
<feature type="domain" description="ScoMcrA-like SRA" evidence="1">
    <location>
        <begin position="154"/>
        <end position="291"/>
    </location>
</feature>
<evidence type="ECO:0000313" key="3">
    <source>
        <dbReference type="Proteomes" id="UP001199054"/>
    </source>
</evidence>
<dbReference type="Proteomes" id="UP001199054">
    <property type="component" value="Unassembled WGS sequence"/>
</dbReference>
<organism evidence="2 3">
    <name type="scientific">Streptomyces antimicrobicus</name>
    <dbReference type="NCBI Taxonomy" id="2883108"/>
    <lineage>
        <taxon>Bacteria</taxon>
        <taxon>Bacillati</taxon>
        <taxon>Actinomycetota</taxon>
        <taxon>Actinomycetes</taxon>
        <taxon>Kitasatosporales</taxon>
        <taxon>Streptomycetaceae</taxon>
        <taxon>Streptomyces</taxon>
    </lineage>
</organism>
<sequence>MATWLLACNQDMFDLDRYRRDGHELRSWSVGRHLKELAAGDEFVMWVTGPRGGLVGRGRVTGVPTQQPTAPDEYWQEPPGTRWYAPLVMEEWLAQPIPRQRFTEDLRFQEESPLSTLFAANPHRVTAEQWSAFEEALATGHVEGGVPSWHLQPGQTIKRKKLHDRYGGSRQGGISKCAKSPNVLLFTDPKTGHQHGYFDKWAEDGTFHYTGDGQKGPQTFDSLGNSSTRDHVSLGLSLRLFEGSRGIVRYVGEFAVDPEEPYSWGEAPETGGGPLRKVIRFHLVPVGSTTQPPSVPVGCGYRVADESVELTSAQPGLTNIELVTRNLTAHRKLQNDLAAAARIGGLDVFSPGVADPDFDLGWRSNDDDLTVCEVKSLTRANETRQLRAGIGQLLDYQDRLADRANSVRAVLWVEREPTESRWIPLCERVGITLAWPGREEDVFA</sequence>
<name>A0ABS8B5G1_9ACTN</name>
<accession>A0ABS8B5G1</accession>
<evidence type="ECO:0000313" key="2">
    <source>
        <dbReference type="EMBL" id="MCB5179849.1"/>
    </source>
</evidence>
<reference evidence="2 3" key="1">
    <citation type="submission" date="2021-10" db="EMBL/GenBank/DDBJ databases">
        <title>Streptomyces sp. strain SMC 277, a novel streptomycete isolated from soil.</title>
        <authorList>
            <person name="Chanama M."/>
        </authorList>
    </citation>
    <scope>NUCLEOTIDE SEQUENCE [LARGE SCALE GENOMIC DNA]</scope>
    <source>
        <strain evidence="2 3">SMC 277</strain>
    </source>
</reference>
<dbReference type="RefSeq" id="WP_226726682.1">
    <property type="nucleotide sequence ID" value="NZ_JAJAUY010000029.1"/>
</dbReference>
<comment type="caution">
    <text evidence="2">The sequence shown here is derived from an EMBL/GenBank/DDBJ whole genome shotgun (WGS) entry which is preliminary data.</text>
</comment>
<evidence type="ECO:0000259" key="1">
    <source>
        <dbReference type="Pfam" id="PF26348"/>
    </source>
</evidence>
<dbReference type="InterPro" id="IPR058712">
    <property type="entry name" value="SRA_ScoMcrA"/>
</dbReference>
<gene>
    <name evidence="2" type="ORF">LG632_10705</name>
</gene>
<dbReference type="InterPro" id="IPR015947">
    <property type="entry name" value="PUA-like_sf"/>
</dbReference>
<dbReference type="EMBL" id="JAJAUY010000029">
    <property type="protein sequence ID" value="MCB5179849.1"/>
    <property type="molecule type" value="Genomic_DNA"/>
</dbReference>
<proteinExistence type="predicted"/>
<protein>
    <submittedName>
        <fullName evidence="2">EVE domain-containing protein</fullName>
    </submittedName>
</protein>